<dbReference type="Proteomes" id="UP001300745">
    <property type="component" value="Unassembled WGS sequence"/>
</dbReference>
<dbReference type="EMBL" id="JAPJDO010000007">
    <property type="protein sequence ID" value="MCX2937289.1"/>
    <property type="molecule type" value="Genomic_DNA"/>
</dbReference>
<evidence type="ECO:0000313" key="1">
    <source>
        <dbReference type="EMBL" id="MCX2937289.1"/>
    </source>
</evidence>
<reference evidence="1 2" key="1">
    <citation type="submission" date="2022-11" db="EMBL/GenBank/DDBJ databases">
        <title>Mycobacterium sp. nov.</title>
        <authorList>
            <person name="Papic B."/>
            <person name="Spicic S."/>
            <person name="Duvnjak S."/>
        </authorList>
    </citation>
    <scope>NUCLEOTIDE SEQUENCE [LARGE SCALE GENOMIC DNA]</scope>
    <source>
        <strain evidence="1 2">CVI_P4</strain>
    </source>
</reference>
<keyword evidence="2" id="KW-1185">Reference proteome</keyword>
<evidence type="ECO:0000313" key="2">
    <source>
        <dbReference type="Proteomes" id="UP001300745"/>
    </source>
</evidence>
<sequence length="47" mass="5416">MSVVPAGRKLLRLEVRNAETPIERKPPWIKTRARMGPEYTALKSLVR</sequence>
<accession>A0ABT3SCS9</accession>
<feature type="non-terminal residue" evidence="1">
    <location>
        <position position="47"/>
    </location>
</feature>
<organism evidence="1 2">
    <name type="scientific">Mycobacterium pinniadriaticum</name>
    <dbReference type="NCBI Taxonomy" id="2994102"/>
    <lineage>
        <taxon>Bacteria</taxon>
        <taxon>Bacillati</taxon>
        <taxon>Actinomycetota</taxon>
        <taxon>Actinomycetes</taxon>
        <taxon>Mycobacteriales</taxon>
        <taxon>Mycobacteriaceae</taxon>
        <taxon>Mycobacterium</taxon>
    </lineage>
</organism>
<gene>
    <name evidence="1" type="ORF">ORI27_11285</name>
</gene>
<protein>
    <submittedName>
        <fullName evidence="1">Lipoyl synthase</fullName>
    </submittedName>
</protein>
<comment type="caution">
    <text evidence="1">The sequence shown here is derived from an EMBL/GenBank/DDBJ whole genome shotgun (WGS) entry which is preliminary data.</text>
</comment>
<proteinExistence type="predicted"/>
<name>A0ABT3SCS9_9MYCO</name>